<reference evidence="10 11" key="3">
    <citation type="journal article" date="2015" name="Genome Announc.">
        <title>Draft Genome Sequence of the Archiascomycetous Yeast Saitoella complicata.</title>
        <authorList>
            <person name="Yamauchi K."/>
            <person name="Kondo S."/>
            <person name="Hamamoto M."/>
            <person name="Takahashi Y."/>
            <person name="Ogura Y."/>
            <person name="Hayashi T."/>
            <person name="Nishida H."/>
        </authorList>
    </citation>
    <scope>NUCLEOTIDE SEQUENCE [LARGE SCALE GENOMIC DNA]</scope>
    <source>
        <strain evidence="10 11">NRRL Y-17804</strain>
    </source>
</reference>
<dbReference type="InterPro" id="IPR036959">
    <property type="entry name" value="Peptidase_C12_UCH_sf"/>
</dbReference>
<evidence type="ECO:0000259" key="9">
    <source>
        <dbReference type="PROSITE" id="PS52048"/>
    </source>
</evidence>
<feature type="active site" description="Proton donor" evidence="7">
    <location>
        <position position="207"/>
    </location>
</feature>
<accession>A0A0E9NAE0</accession>
<dbReference type="PRINTS" id="PR00707">
    <property type="entry name" value="UBCTHYDRLASE"/>
</dbReference>
<dbReference type="GO" id="GO:0016579">
    <property type="term" value="P:protein deubiquitination"/>
    <property type="evidence" value="ECO:0007669"/>
    <property type="project" value="TreeGrafter"/>
</dbReference>
<comment type="caution">
    <text evidence="10">The sequence shown here is derived from an EMBL/GenBank/DDBJ whole genome shotgun (WGS) entry which is preliminary data.</text>
</comment>
<reference evidence="10 11" key="2">
    <citation type="journal article" date="2014" name="J. Gen. Appl. Microbiol.">
        <title>The early diverging ascomycetous budding yeast Saitoella complicata has three histone deacetylases belonging to the Clr6, Hos2, and Rpd3 lineages.</title>
        <authorList>
            <person name="Nishida H."/>
            <person name="Matsumoto T."/>
            <person name="Kondo S."/>
            <person name="Hamamoto M."/>
            <person name="Yoshikawa H."/>
        </authorList>
    </citation>
    <scope>NUCLEOTIDE SEQUENCE [LARGE SCALE GENOMIC DNA]</scope>
    <source>
        <strain evidence="10 11">NRRL Y-17804</strain>
    </source>
</reference>
<protein>
    <recommendedName>
        <fullName evidence="8">Ubiquitin carboxyl-terminal hydrolase</fullName>
        <ecNumber evidence="8">3.4.19.12</ecNumber>
    </recommendedName>
</protein>
<evidence type="ECO:0000313" key="11">
    <source>
        <dbReference type="Proteomes" id="UP000033140"/>
    </source>
</evidence>
<evidence type="ECO:0000256" key="3">
    <source>
        <dbReference type="ARBA" id="ARBA00022670"/>
    </source>
</evidence>
<dbReference type="InterPro" id="IPR057254">
    <property type="entry name" value="UCH_AS"/>
</dbReference>
<dbReference type="GO" id="GO:0006511">
    <property type="term" value="P:ubiquitin-dependent protein catabolic process"/>
    <property type="evidence" value="ECO:0007669"/>
    <property type="project" value="UniProtKB-UniRule"/>
</dbReference>
<evidence type="ECO:0000256" key="2">
    <source>
        <dbReference type="ARBA" id="ARBA00009326"/>
    </source>
</evidence>
<proteinExistence type="inferred from homology"/>
<dbReference type="AlphaFoldDB" id="A0A0E9NAE0"/>
<dbReference type="Pfam" id="PF01088">
    <property type="entry name" value="Peptidase_C12"/>
    <property type="match status" value="1"/>
</dbReference>
<dbReference type="InterPro" id="IPR001578">
    <property type="entry name" value="Peptidase_C12_UCH"/>
</dbReference>
<evidence type="ECO:0000256" key="6">
    <source>
        <dbReference type="ARBA" id="ARBA00022807"/>
    </source>
</evidence>
<evidence type="ECO:0000256" key="5">
    <source>
        <dbReference type="ARBA" id="ARBA00022801"/>
    </source>
</evidence>
<dbReference type="GO" id="GO:0004843">
    <property type="term" value="F:cysteine-type deubiquitinase activity"/>
    <property type="evidence" value="ECO:0007669"/>
    <property type="project" value="UniProtKB-UniRule"/>
</dbReference>
<dbReference type="PROSITE" id="PS00140">
    <property type="entry name" value="UCH_1"/>
    <property type="match status" value="1"/>
</dbReference>
<keyword evidence="11" id="KW-1185">Reference proteome</keyword>
<feature type="site" description="Important for enzyme activity" evidence="7">
    <location>
        <position position="223"/>
    </location>
</feature>
<sequence>MSYAEKGRIDFRLLVEYGTTAGIREAEMDEHGHLDQESPSGKSWVPLESNPELLTELSHALGLSDALGWHDVYSIDDPDLLAFVPRPCHALLLVFPISSAYEQKRQRRDEQLKYNTPPPEGVFWFKQTIGNACGTMGLIHALSNGDVYPFVTPTSPLHKFVESTKNLSIAEKAKALESNTEIEDCHRSTATQGQTAAPDATDDTDLHFVCFAKGTNGSLLELDGRRAGYVDHGKLPEGEDLLGEKALELIKEFVTGEGDNFNFSLTALGPL</sequence>
<dbReference type="SUPFAM" id="SSF54001">
    <property type="entry name" value="Cysteine proteinases"/>
    <property type="match status" value="1"/>
</dbReference>
<evidence type="ECO:0000256" key="7">
    <source>
        <dbReference type="PROSITE-ProRule" id="PRU01393"/>
    </source>
</evidence>
<dbReference type="Gene3D" id="3.40.532.10">
    <property type="entry name" value="Peptidase C12, ubiquitin carboxyl-terminal hydrolase"/>
    <property type="match status" value="1"/>
</dbReference>
<keyword evidence="4 7" id="KW-0833">Ubl conjugation pathway</keyword>
<dbReference type="CDD" id="cd09616">
    <property type="entry name" value="Peptidase_C12_UCH_L1_L3"/>
    <property type="match status" value="1"/>
</dbReference>
<dbReference type="STRING" id="698492.A0A0E9NAE0"/>
<dbReference type="PROSITE" id="PS52048">
    <property type="entry name" value="UCH_DOMAIN"/>
    <property type="match status" value="1"/>
</dbReference>
<feature type="domain" description="UCH catalytic" evidence="9">
    <location>
        <begin position="43"/>
        <end position="270"/>
    </location>
</feature>
<gene>
    <name evidence="10" type="ORF">G7K_1070-t1</name>
</gene>
<reference evidence="10 11" key="1">
    <citation type="journal article" date="2011" name="J. Gen. Appl. Microbiol.">
        <title>Draft genome sequencing of the enigmatic yeast Saitoella complicata.</title>
        <authorList>
            <person name="Nishida H."/>
            <person name="Hamamoto M."/>
            <person name="Sugiyama J."/>
        </authorList>
    </citation>
    <scope>NUCLEOTIDE SEQUENCE [LARGE SCALE GENOMIC DNA]</scope>
    <source>
        <strain evidence="10 11">NRRL Y-17804</strain>
    </source>
</reference>
<keyword evidence="3 7" id="KW-0645">Protease</keyword>
<dbReference type="Proteomes" id="UP000033140">
    <property type="component" value="Unassembled WGS sequence"/>
</dbReference>
<comment type="catalytic activity">
    <reaction evidence="1 7 8">
        <text>Thiol-dependent hydrolysis of ester, thioester, amide, peptide and isopeptide bonds formed by the C-terminal Gly of ubiquitin (a 76-residue protein attached to proteins as an intracellular targeting signal).</text>
        <dbReference type="EC" id="3.4.19.12"/>
    </reaction>
</comment>
<feature type="site" description="Transition state stabilizer" evidence="7">
    <location>
        <position position="127"/>
    </location>
</feature>
<dbReference type="EC" id="3.4.19.12" evidence="8"/>
<dbReference type="MEROPS" id="C12.002"/>
<dbReference type="FunFam" id="3.40.532.10:FF:000006">
    <property type="entry name" value="Ubiquitin carboxyl-terminal hydrolase"/>
    <property type="match status" value="1"/>
</dbReference>
<keyword evidence="5 7" id="KW-0378">Hydrolase</keyword>
<keyword evidence="6 7" id="KW-0788">Thiol protease</keyword>
<name>A0A0E9NAE0_SAICN</name>
<dbReference type="EMBL" id="BACD03000006">
    <property type="protein sequence ID" value="GAO46852.1"/>
    <property type="molecule type" value="Genomic_DNA"/>
</dbReference>
<dbReference type="GO" id="GO:0005737">
    <property type="term" value="C:cytoplasm"/>
    <property type="evidence" value="ECO:0007669"/>
    <property type="project" value="TreeGrafter"/>
</dbReference>
<feature type="active site" description="Nucleophile" evidence="7">
    <location>
        <position position="133"/>
    </location>
</feature>
<organism evidence="10 11">
    <name type="scientific">Saitoella complicata (strain BCRC 22490 / CBS 7301 / JCM 7358 / NBRC 10748 / NRRL Y-17804)</name>
    <dbReference type="NCBI Taxonomy" id="698492"/>
    <lineage>
        <taxon>Eukaryota</taxon>
        <taxon>Fungi</taxon>
        <taxon>Dikarya</taxon>
        <taxon>Ascomycota</taxon>
        <taxon>Taphrinomycotina</taxon>
        <taxon>Taphrinomycotina incertae sedis</taxon>
        <taxon>Saitoella</taxon>
    </lineage>
</organism>
<dbReference type="OMA" id="IDLHYVC"/>
<comment type="similarity">
    <text evidence="2 7 8">Belongs to the peptidase C12 family.</text>
</comment>
<evidence type="ECO:0000313" key="10">
    <source>
        <dbReference type="EMBL" id="GAO46852.1"/>
    </source>
</evidence>
<dbReference type="PANTHER" id="PTHR10589:SF17">
    <property type="entry name" value="UBIQUITIN CARBOXYL-TERMINAL HYDROLASE"/>
    <property type="match status" value="1"/>
</dbReference>
<evidence type="ECO:0000256" key="1">
    <source>
        <dbReference type="ARBA" id="ARBA00000707"/>
    </source>
</evidence>
<evidence type="ECO:0000256" key="4">
    <source>
        <dbReference type="ARBA" id="ARBA00022786"/>
    </source>
</evidence>
<evidence type="ECO:0000256" key="8">
    <source>
        <dbReference type="RuleBase" id="RU361215"/>
    </source>
</evidence>
<dbReference type="PANTHER" id="PTHR10589">
    <property type="entry name" value="UBIQUITIN CARBOXYL-TERMINAL HYDROLASE"/>
    <property type="match status" value="1"/>
</dbReference>
<dbReference type="InterPro" id="IPR038765">
    <property type="entry name" value="Papain-like_cys_pep_sf"/>
</dbReference>